<evidence type="ECO:0000313" key="2">
    <source>
        <dbReference type="Proteomes" id="UP001549104"/>
    </source>
</evidence>
<reference evidence="1 2" key="1">
    <citation type="submission" date="2024-06" db="EMBL/GenBank/DDBJ databases">
        <title>Sorghum-associated microbial communities from plants grown in Nebraska, USA.</title>
        <authorList>
            <person name="Schachtman D."/>
        </authorList>
    </citation>
    <scope>NUCLEOTIDE SEQUENCE [LARGE SCALE GENOMIC DNA]</scope>
    <source>
        <strain evidence="1 2">1288</strain>
    </source>
</reference>
<protein>
    <submittedName>
        <fullName evidence="1">Uncharacterized protein</fullName>
    </submittedName>
</protein>
<comment type="caution">
    <text evidence="1">The sequence shown here is derived from an EMBL/GenBank/DDBJ whole genome shotgun (WGS) entry which is preliminary data.</text>
</comment>
<dbReference type="Proteomes" id="UP001549104">
    <property type="component" value="Unassembled WGS sequence"/>
</dbReference>
<evidence type="ECO:0000313" key="1">
    <source>
        <dbReference type="EMBL" id="MET3656989.1"/>
    </source>
</evidence>
<sequence length="47" mass="5394">MVLIRYAHGTDLADIISLMSELGYETTEREVTKRLSKLNSNLLTHFI</sequence>
<dbReference type="EMBL" id="JBEPME010000002">
    <property type="protein sequence ID" value="MET3656989.1"/>
    <property type="molecule type" value="Genomic_DNA"/>
</dbReference>
<name>A0ABV2KA76_SPOPS</name>
<organism evidence="1 2">
    <name type="scientific">Sporosarcina psychrophila</name>
    <name type="common">Bacillus psychrophilus</name>
    <dbReference type="NCBI Taxonomy" id="1476"/>
    <lineage>
        <taxon>Bacteria</taxon>
        <taxon>Bacillati</taxon>
        <taxon>Bacillota</taxon>
        <taxon>Bacilli</taxon>
        <taxon>Bacillales</taxon>
        <taxon>Caryophanaceae</taxon>
        <taxon>Sporosarcina</taxon>
    </lineage>
</organism>
<dbReference type="RefSeq" id="WP_156476020.1">
    <property type="nucleotide sequence ID" value="NZ_CP014616.1"/>
</dbReference>
<accession>A0ABV2KA76</accession>
<proteinExistence type="predicted"/>
<keyword evidence="2" id="KW-1185">Reference proteome</keyword>
<gene>
    <name evidence="1" type="ORF">ABIC55_002076</name>
</gene>